<organism evidence="2 3">
    <name type="scientific">Tetraparma gracilis</name>
    <dbReference type="NCBI Taxonomy" id="2962635"/>
    <lineage>
        <taxon>Eukaryota</taxon>
        <taxon>Sar</taxon>
        <taxon>Stramenopiles</taxon>
        <taxon>Ochrophyta</taxon>
        <taxon>Bolidophyceae</taxon>
        <taxon>Parmales</taxon>
        <taxon>Triparmaceae</taxon>
        <taxon>Tetraparma</taxon>
    </lineage>
</organism>
<proteinExistence type="predicted"/>
<comment type="caution">
    <text evidence="2">The sequence shown here is derived from an EMBL/GenBank/DDBJ whole genome shotgun (WGS) entry which is preliminary data.</text>
</comment>
<evidence type="ECO:0000313" key="2">
    <source>
        <dbReference type="EMBL" id="GMI22923.1"/>
    </source>
</evidence>
<protein>
    <recommendedName>
        <fullName evidence="4">Kinetoplast DNA-associated protein</fullName>
    </recommendedName>
</protein>
<feature type="region of interest" description="Disordered" evidence="1">
    <location>
        <begin position="1"/>
        <end position="149"/>
    </location>
</feature>
<keyword evidence="3" id="KW-1185">Reference proteome</keyword>
<reference evidence="2 3" key="1">
    <citation type="journal article" date="2023" name="Commun. Biol.">
        <title>Genome analysis of Parmales, the sister group of diatoms, reveals the evolutionary specialization of diatoms from phago-mixotrophs to photoautotrophs.</title>
        <authorList>
            <person name="Ban H."/>
            <person name="Sato S."/>
            <person name="Yoshikawa S."/>
            <person name="Yamada K."/>
            <person name="Nakamura Y."/>
            <person name="Ichinomiya M."/>
            <person name="Sato N."/>
            <person name="Blanc-Mathieu R."/>
            <person name="Endo H."/>
            <person name="Kuwata A."/>
            <person name="Ogata H."/>
        </authorList>
    </citation>
    <scope>NUCLEOTIDE SEQUENCE [LARGE SCALE GENOMIC DNA]</scope>
</reference>
<dbReference type="Proteomes" id="UP001165060">
    <property type="component" value="Unassembled WGS sequence"/>
</dbReference>
<feature type="compositionally biased region" description="Basic and acidic residues" evidence="1">
    <location>
        <begin position="90"/>
        <end position="149"/>
    </location>
</feature>
<evidence type="ECO:0000256" key="1">
    <source>
        <dbReference type="SAM" id="MobiDB-lite"/>
    </source>
</evidence>
<feature type="region of interest" description="Disordered" evidence="1">
    <location>
        <begin position="156"/>
        <end position="175"/>
    </location>
</feature>
<accession>A0ABQ6MAW5</accession>
<feature type="compositionally biased region" description="Basic and acidic residues" evidence="1">
    <location>
        <begin position="61"/>
        <end position="79"/>
    </location>
</feature>
<name>A0ABQ6MAW5_9STRA</name>
<evidence type="ECO:0000313" key="3">
    <source>
        <dbReference type="Proteomes" id="UP001165060"/>
    </source>
</evidence>
<gene>
    <name evidence="2" type="ORF">TeGR_g9841</name>
</gene>
<feature type="compositionally biased region" description="Basic and acidic residues" evidence="1">
    <location>
        <begin position="1"/>
        <end position="54"/>
    </location>
</feature>
<sequence length="445" mass="49689">MAKEEEERAAKQAEAERLAQEAEEKAREAERLVKEAEARAEEAERAAQEAERAAEAAALEENERQLLEEATADMERLAVDEQNQQDALTEEDRLMEEALADAKRQEGEEGERNDAHTEEDRLMEEALADAKRQEGEEGERNDALTEEDRLMEEALADAKRQEGEEGERNEAPTKEDKLMEEALADATLPPEEREARIEVKELLKKANLDVACTDKLKIEPYERLSDVSREVDLSGEEFPKSEFMEASLKCYNKAKTSVERLDVLKNVLPTELRANTDKSKSTSLNFRDLTEALAYEKATVTAGKDRGHRNPNELGCAAYNTARKEGTLSDALSILKFNFSKDNAFPTEVNRTTKKLTAEGKLSHTKMEAECASPNIKNANAVKRKGGQIETAVKKYLEHVRQGVYTMGGLEVLISTLSASGEGYNLIARGLKGTFAKWKESVFGI</sequence>
<evidence type="ECO:0008006" key="4">
    <source>
        <dbReference type="Google" id="ProtNLM"/>
    </source>
</evidence>
<dbReference type="EMBL" id="BRYB01000109">
    <property type="protein sequence ID" value="GMI22923.1"/>
    <property type="molecule type" value="Genomic_DNA"/>
</dbReference>